<dbReference type="AlphaFoldDB" id="A0A9P3URQ5"/>
<dbReference type="InterPro" id="IPR007177">
    <property type="entry name" value="Tsr3_C"/>
</dbReference>
<organism evidence="8 9">
    <name type="scientific">Lyophyllum shimeji</name>
    <name type="common">Hon-shimeji</name>
    <name type="synonym">Tricholoma shimeji</name>
    <dbReference type="NCBI Taxonomy" id="47721"/>
    <lineage>
        <taxon>Eukaryota</taxon>
        <taxon>Fungi</taxon>
        <taxon>Dikarya</taxon>
        <taxon>Basidiomycota</taxon>
        <taxon>Agaricomycotina</taxon>
        <taxon>Agaricomycetes</taxon>
        <taxon>Agaricomycetidae</taxon>
        <taxon>Agaricales</taxon>
        <taxon>Tricholomatineae</taxon>
        <taxon>Lyophyllaceae</taxon>
        <taxon>Lyophyllum</taxon>
    </lineage>
</organism>
<evidence type="ECO:0000256" key="4">
    <source>
        <dbReference type="ARBA" id="ARBA00022679"/>
    </source>
</evidence>
<dbReference type="GO" id="GO:0106388">
    <property type="term" value="F:rRNA small subunit aminocarboxypropyltransferase activity"/>
    <property type="evidence" value="ECO:0007669"/>
    <property type="project" value="InterPro"/>
</dbReference>
<gene>
    <name evidence="8" type="ORF">LshimejAT787_2200320</name>
</gene>
<name>A0A9P3URQ5_LYOSH</name>
<dbReference type="Proteomes" id="UP001063166">
    <property type="component" value="Unassembled WGS sequence"/>
</dbReference>
<dbReference type="PANTHER" id="PTHR20426:SF0">
    <property type="entry name" value="18S RRNA AMINOCARBOXYPROPYLTRANSFERASE"/>
    <property type="match status" value="1"/>
</dbReference>
<feature type="compositionally biased region" description="Acidic residues" evidence="6">
    <location>
        <begin position="496"/>
        <end position="512"/>
    </location>
</feature>
<keyword evidence="5" id="KW-0949">S-adenosyl-L-methionine</keyword>
<feature type="region of interest" description="Disordered" evidence="6">
    <location>
        <begin position="445"/>
        <end position="525"/>
    </location>
</feature>
<feature type="compositionally biased region" description="Basic and acidic residues" evidence="6">
    <location>
        <begin position="445"/>
        <end position="455"/>
    </location>
</feature>
<evidence type="ECO:0000256" key="5">
    <source>
        <dbReference type="ARBA" id="ARBA00022691"/>
    </source>
</evidence>
<evidence type="ECO:0000256" key="6">
    <source>
        <dbReference type="SAM" id="MobiDB-lite"/>
    </source>
</evidence>
<reference evidence="8" key="1">
    <citation type="submission" date="2022-07" db="EMBL/GenBank/DDBJ databases">
        <title>The genome of Lyophyllum shimeji provides insight into the initial evolution of ectomycorrhizal fungal genome.</title>
        <authorList>
            <person name="Kobayashi Y."/>
            <person name="Shibata T."/>
            <person name="Hirakawa H."/>
            <person name="Shigenobu S."/>
            <person name="Nishiyama T."/>
            <person name="Yamada A."/>
            <person name="Hasebe M."/>
            <person name="Kawaguchi M."/>
        </authorList>
    </citation>
    <scope>NUCLEOTIDE SEQUENCE</scope>
    <source>
        <strain evidence="8">AT787</strain>
    </source>
</reference>
<keyword evidence="3" id="KW-0698">rRNA processing</keyword>
<evidence type="ECO:0000256" key="3">
    <source>
        <dbReference type="ARBA" id="ARBA00022552"/>
    </source>
</evidence>
<keyword evidence="1" id="KW-0963">Cytoplasm</keyword>
<keyword evidence="4" id="KW-0808">Transferase</keyword>
<evidence type="ECO:0000313" key="9">
    <source>
        <dbReference type="Proteomes" id="UP001063166"/>
    </source>
</evidence>
<feature type="compositionally biased region" description="Polar residues" evidence="6">
    <location>
        <begin position="460"/>
        <end position="473"/>
    </location>
</feature>
<dbReference type="PANTHER" id="PTHR20426">
    <property type="entry name" value="RIBOSOME BIOGENESIS PROTEIN TSR3 HOMOLOG"/>
    <property type="match status" value="1"/>
</dbReference>
<dbReference type="Pfam" id="PF04034">
    <property type="entry name" value="Ribo_biogen_C"/>
    <property type="match status" value="1"/>
</dbReference>
<keyword evidence="2" id="KW-0690">Ribosome biogenesis</keyword>
<keyword evidence="9" id="KW-1185">Reference proteome</keyword>
<dbReference type="OrthoDB" id="2418900at2759"/>
<evidence type="ECO:0000313" key="8">
    <source>
        <dbReference type="EMBL" id="GLB45369.1"/>
    </source>
</evidence>
<evidence type="ECO:0000256" key="1">
    <source>
        <dbReference type="ARBA" id="ARBA00022490"/>
    </source>
</evidence>
<dbReference type="InterPro" id="IPR041078">
    <property type="entry name" value="Plavaka"/>
</dbReference>
<dbReference type="Pfam" id="PF18759">
    <property type="entry name" value="Plavaka"/>
    <property type="match status" value="1"/>
</dbReference>
<feature type="compositionally biased region" description="Basic and acidic residues" evidence="6">
    <location>
        <begin position="513"/>
        <end position="525"/>
    </location>
</feature>
<dbReference type="InterPro" id="IPR022968">
    <property type="entry name" value="Tsr3-like"/>
</dbReference>
<evidence type="ECO:0000256" key="2">
    <source>
        <dbReference type="ARBA" id="ARBA00022517"/>
    </source>
</evidence>
<protein>
    <submittedName>
        <fullName evidence="8">Zn-finger domain-containing protein</fullName>
    </submittedName>
</protein>
<comment type="caution">
    <text evidence="8">The sequence shown here is derived from an EMBL/GenBank/DDBJ whole genome shotgun (WGS) entry which is preliminary data.</text>
</comment>
<sequence length="525" mass="59643">MPWSSSDTYRYISKLECFSEKRRSVEGYQLFHECMRTILGPLIDAGKNGVSMNCADGYVRMVYPIVAAYVADYPEQCLVVGCKESACPKCTVLPKKRGDPVHSILRDPEKTLRILAEQSRGEKPPEFVDESLRPINPFWKDLPHCNIFACITPDILHQLHKGIFKDHIVSWASEAVPGGTDEVDRRFRTMTPHPTLRHFKKGISLTSQWTGTEHKNMEKVFLGVLANTTDPRVVRAVRKILDFIYYSHFEVHTDESLALLDASWVAFHENKEVFKELGIREHFNISKLHNIKHYSKKRFPKTISLLATFKESRAAAAREWQVLSPADRDIVLKGGIAVVECSWARLDDVPFGKIASPHERLLPYLVATNPVNYGKPWRLNCVEALAAAFYITGFDEYARKLLSGFGWGGSFYEVNRTFFERYKSCGSADEISAMQDRIVEELEKDWSESRREQGDIKPSVSCSDRLTMDNTFTGRAGDEGEDLLVANPNRPQLYSDEGDADEPPPSESEEEVPVDHAGNDKETWI</sequence>
<feature type="domain" description="16S/18S rRNA aminocarboxypropyltransferase Tsr3 C-terminal" evidence="7">
    <location>
        <begin position="321"/>
        <end position="438"/>
    </location>
</feature>
<accession>A0A9P3URQ5</accession>
<proteinExistence type="predicted"/>
<dbReference type="GO" id="GO:0030490">
    <property type="term" value="P:maturation of SSU-rRNA"/>
    <property type="evidence" value="ECO:0007669"/>
    <property type="project" value="TreeGrafter"/>
</dbReference>
<evidence type="ECO:0000259" key="7">
    <source>
        <dbReference type="Pfam" id="PF04034"/>
    </source>
</evidence>
<dbReference type="EMBL" id="BRPK01000022">
    <property type="protein sequence ID" value="GLB45369.1"/>
    <property type="molecule type" value="Genomic_DNA"/>
</dbReference>